<protein>
    <submittedName>
        <fullName evidence="2">Uncharacterized protein</fullName>
    </submittedName>
</protein>
<dbReference type="RefSeq" id="WP_064611219.1">
    <property type="nucleotide sequence ID" value="NZ_LXHB01000086.1"/>
</dbReference>
<feature type="transmembrane region" description="Helical" evidence="1">
    <location>
        <begin position="6"/>
        <end position="26"/>
    </location>
</feature>
<keyword evidence="1" id="KW-0472">Membrane</keyword>
<name>A0A198UNL4_MORCA</name>
<dbReference type="Proteomes" id="UP000078228">
    <property type="component" value="Unassembled WGS sequence"/>
</dbReference>
<dbReference type="PATRIC" id="fig|480.237.peg.860"/>
<organism evidence="2 3">
    <name type="scientific">Moraxella catarrhalis</name>
    <name type="common">Branhamella catarrhalis</name>
    <dbReference type="NCBI Taxonomy" id="480"/>
    <lineage>
        <taxon>Bacteria</taxon>
        <taxon>Pseudomonadati</taxon>
        <taxon>Pseudomonadota</taxon>
        <taxon>Gammaproteobacteria</taxon>
        <taxon>Moraxellales</taxon>
        <taxon>Moraxellaceae</taxon>
        <taxon>Moraxella</taxon>
    </lineage>
</organism>
<dbReference type="EMBL" id="LXHC01000004">
    <property type="protein sequence ID" value="OAU97946.1"/>
    <property type="molecule type" value="Genomic_DNA"/>
</dbReference>
<dbReference type="OrthoDB" id="6709940at2"/>
<proteinExistence type="predicted"/>
<dbReference type="AlphaFoldDB" id="A0A198UNL4"/>
<keyword evidence="3" id="KW-1185">Reference proteome</keyword>
<reference evidence="2 3" key="1">
    <citation type="journal article" date="2016" name="Genome Biol. Evol.">
        <title>Comparative Genomic Analyses of the Moraxella catarrhalis Serosensitive and Seroresistant Lineages Demonstrate Their Independent Evolution.</title>
        <authorList>
            <person name="Earl J.P."/>
            <person name="de Vries S.P."/>
            <person name="Ahmed A."/>
            <person name="Powell E."/>
            <person name="Schultz M.P."/>
            <person name="Hermans P.W."/>
            <person name="Hill D.J."/>
            <person name="Zhou Z."/>
            <person name="Constantinidou C.I."/>
            <person name="Hu F.Z."/>
            <person name="Bootsma H.J."/>
            <person name="Ehrlich G.D."/>
        </authorList>
    </citation>
    <scope>NUCLEOTIDE SEQUENCE [LARGE SCALE GENOMIC DNA]</scope>
    <source>
        <strain evidence="2 3">Z7542</strain>
    </source>
</reference>
<keyword evidence="1" id="KW-1133">Transmembrane helix</keyword>
<evidence type="ECO:0000256" key="1">
    <source>
        <dbReference type="SAM" id="Phobius"/>
    </source>
</evidence>
<accession>A0A198UNL4</accession>
<sequence>MSLSSGSIAVIVVLVVAGFLVGNFMAARPNANEVRVADFRLMARSFGIFPKLIACPAWLKDRYDALKPAKKDMYARAGNTSLIAQYTVIIEDLRLPMAQYHVMADRWQLITQQFYTPKMLTQVRRLDEQPMHLPDHIKTQVLGLSVKANHISLYWLDDKYQHSHKAYKLDKAKAQADLNDIKTQLTAWAKLIDGDMAS</sequence>
<keyword evidence="1" id="KW-0812">Transmembrane</keyword>
<evidence type="ECO:0000313" key="2">
    <source>
        <dbReference type="EMBL" id="OAU97946.1"/>
    </source>
</evidence>
<gene>
    <name evidence="2" type="ORF">AO384_0193</name>
</gene>
<comment type="caution">
    <text evidence="2">The sequence shown here is derived from an EMBL/GenBank/DDBJ whole genome shotgun (WGS) entry which is preliminary data.</text>
</comment>
<evidence type="ECO:0000313" key="3">
    <source>
        <dbReference type="Proteomes" id="UP000078228"/>
    </source>
</evidence>